<dbReference type="Pfam" id="PF02668">
    <property type="entry name" value="TauD"/>
    <property type="match status" value="1"/>
</dbReference>
<comment type="caution">
    <text evidence="4">The sequence shown here is derived from an EMBL/GenBank/DDBJ whole genome shotgun (WGS) entry which is preliminary data.</text>
</comment>
<dbReference type="Proteomes" id="UP000263094">
    <property type="component" value="Unassembled WGS sequence"/>
</dbReference>
<evidence type="ECO:0000313" key="4">
    <source>
        <dbReference type="EMBL" id="RFU85217.1"/>
    </source>
</evidence>
<sequence length="336" mass="36927">MPDIPVHRLPEPASAAFRAAVLERVADGAVGDSVLGRPDWSLPEPLAEQLRDALGGPSPRRGFRVVRGLFDGLPDLGPTPDHWSRVDRERSATHDVALALAAGLLGDVFGWADQQAGRLVHNILPSPGYESMQVGASSTVPLAWHTEDGFHPERADLLLLACIRNPDGIGTRLAGIRDVSLPEAALEQLRRPLLVIEPDDSYEDEDAAGQESVGMATVWDGPDGLCIRYDPSYARRLTDDEDFRRAYDGLAGAFEESGFIVPLEPGDLLMVDNDAMVHGRVAFRPRYDGTDRWLKRVLVRAPRQRPEHERLEHGFQQERVAVRDGAPDRALLTAAR</sequence>
<evidence type="ECO:0000256" key="1">
    <source>
        <dbReference type="ARBA" id="ARBA00023002"/>
    </source>
</evidence>
<evidence type="ECO:0000259" key="3">
    <source>
        <dbReference type="Pfam" id="PF02668"/>
    </source>
</evidence>
<keyword evidence="2" id="KW-0408">Iron</keyword>
<evidence type="ECO:0000313" key="5">
    <source>
        <dbReference type="Proteomes" id="UP000263094"/>
    </source>
</evidence>
<name>A0A372M4I6_9ACTN</name>
<reference evidence="4 5" key="1">
    <citation type="submission" date="2018-08" db="EMBL/GenBank/DDBJ databases">
        <title>Isolation, diversity and antifungal activity of Actinobacteria from wheat.</title>
        <authorList>
            <person name="Han C."/>
        </authorList>
    </citation>
    <scope>NUCLEOTIDE SEQUENCE [LARGE SCALE GENOMIC DNA]</scope>
    <source>
        <strain evidence="4 5">NEAU-YY421</strain>
    </source>
</reference>
<dbReference type="OrthoDB" id="3872700at2"/>
<accession>A0A372M4I6</accession>
<protein>
    <submittedName>
        <fullName evidence="4">Oxygenase</fullName>
    </submittedName>
</protein>
<feature type="domain" description="TauD/TfdA-like" evidence="3">
    <location>
        <begin position="59"/>
        <end position="297"/>
    </location>
</feature>
<dbReference type="Gene3D" id="3.60.130.10">
    <property type="entry name" value="Clavaminate synthase-like"/>
    <property type="match status" value="1"/>
</dbReference>
<evidence type="ECO:0000256" key="2">
    <source>
        <dbReference type="ARBA" id="ARBA00023004"/>
    </source>
</evidence>
<dbReference type="InterPro" id="IPR042098">
    <property type="entry name" value="TauD-like_sf"/>
</dbReference>
<organism evidence="4 5">
    <name type="scientific">Streptomyces triticagri</name>
    <dbReference type="NCBI Taxonomy" id="2293568"/>
    <lineage>
        <taxon>Bacteria</taxon>
        <taxon>Bacillati</taxon>
        <taxon>Actinomycetota</taxon>
        <taxon>Actinomycetes</taxon>
        <taxon>Kitasatosporales</taxon>
        <taxon>Streptomycetaceae</taxon>
        <taxon>Streptomyces</taxon>
    </lineage>
</organism>
<dbReference type="RefSeq" id="WP_128557178.1">
    <property type="nucleotide sequence ID" value="NZ_QUAK01000100.1"/>
</dbReference>
<keyword evidence="5" id="KW-1185">Reference proteome</keyword>
<dbReference type="GO" id="GO:0016491">
    <property type="term" value="F:oxidoreductase activity"/>
    <property type="evidence" value="ECO:0007669"/>
    <property type="project" value="UniProtKB-KW"/>
</dbReference>
<dbReference type="InterPro" id="IPR003819">
    <property type="entry name" value="TauD/TfdA-like"/>
</dbReference>
<proteinExistence type="predicted"/>
<dbReference type="EMBL" id="QUAK01000100">
    <property type="protein sequence ID" value="RFU85217.1"/>
    <property type="molecule type" value="Genomic_DNA"/>
</dbReference>
<dbReference type="AlphaFoldDB" id="A0A372M4I6"/>
<gene>
    <name evidence="4" type="ORF">DY218_18550</name>
</gene>
<keyword evidence="1" id="KW-0560">Oxidoreductase</keyword>
<dbReference type="SUPFAM" id="SSF51197">
    <property type="entry name" value="Clavaminate synthase-like"/>
    <property type="match status" value="1"/>
</dbReference>